<name>A0ABV8UH16_9PROT</name>
<evidence type="ECO:0000313" key="3">
    <source>
        <dbReference type="Proteomes" id="UP001595799"/>
    </source>
</evidence>
<feature type="transmembrane region" description="Helical" evidence="1">
    <location>
        <begin position="12"/>
        <end position="32"/>
    </location>
</feature>
<keyword evidence="3" id="KW-1185">Reference proteome</keyword>
<gene>
    <name evidence="2" type="ORF">ACFOW6_03260</name>
</gene>
<accession>A0ABV8UH16</accession>
<dbReference type="Proteomes" id="UP001595799">
    <property type="component" value="Unassembled WGS sequence"/>
</dbReference>
<dbReference type="EMBL" id="JBHSCW010000001">
    <property type="protein sequence ID" value="MFC4350559.1"/>
    <property type="molecule type" value="Genomic_DNA"/>
</dbReference>
<feature type="transmembrane region" description="Helical" evidence="1">
    <location>
        <begin position="85"/>
        <end position="113"/>
    </location>
</feature>
<proteinExistence type="predicted"/>
<protein>
    <submittedName>
        <fullName evidence="2">DUF3429 domain-containing protein</fullName>
    </submittedName>
</protein>
<dbReference type="RefSeq" id="WP_382420893.1">
    <property type="nucleotide sequence ID" value="NZ_JBHSCW010000001.1"/>
</dbReference>
<dbReference type="PANTHER" id="PTHR15887:SF1">
    <property type="entry name" value="TRANSMEMBRANE PROTEIN 69"/>
    <property type="match status" value="1"/>
</dbReference>
<organism evidence="2 3">
    <name type="scientific">Fodinicurvata halophila</name>
    <dbReference type="NCBI Taxonomy" id="1419723"/>
    <lineage>
        <taxon>Bacteria</taxon>
        <taxon>Pseudomonadati</taxon>
        <taxon>Pseudomonadota</taxon>
        <taxon>Alphaproteobacteria</taxon>
        <taxon>Rhodospirillales</taxon>
        <taxon>Rhodovibrionaceae</taxon>
        <taxon>Fodinicurvata</taxon>
    </lineage>
</organism>
<sequence>MPLARVPRPALVFGVCGLLPFIAGSLAVWLLPPGWRDYALFIQAAYGATILSFMGAVHWGLALAGTAAGGDSHRAMSWNRLGWGVLPALLGLAALMMTAVPGLILLILSYFGLLMGDAAAVRKGQAPAWYLDLRRPLTAAVILCLGLSLIRVLL</sequence>
<reference evidence="3" key="1">
    <citation type="journal article" date="2019" name="Int. J. Syst. Evol. Microbiol.">
        <title>The Global Catalogue of Microorganisms (GCM) 10K type strain sequencing project: providing services to taxonomists for standard genome sequencing and annotation.</title>
        <authorList>
            <consortium name="The Broad Institute Genomics Platform"/>
            <consortium name="The Broad Institute Genome Sequencing Center for Infectious Disease"/>
            <person name="Wu L."/>
            <person name="Ma J."/>
        </authorList>
    </citation>
    <scope>NUCLEOTIDE SEQUENCE [LARGE SCALE GENOMIC DNA]</scope>
    <source>
        <strain evidence="3">CECT 8472</strain>
    </source>
</reference>
<dbReference type="PANTHER" id="PTHR15887">
    <property type="entry name" value="TRANSMEMBRANE PROTEIN 69"/>
    <property type="match status" value="1"/>
</dbReference>
<evidence type="ECO:0000313" key="2">
    <source>
        <dbReference type="EMBL" id="MFC4350559.1"/>
    </source>
</evidence>
<dbReference type="Pfam" id="PF11911">
    <property type="entry name" value="DUF3429"/>
    <property type="match status" value="1"/>
</dbReference>
<dbReference type="InterPro" id="IPR021836">
    <property type="entry name" value="DUF3429"/>
</dbReference>
<keyword evidence="1" id="KW-1133">Transmembrane helix</keyword>
<keyword evidence="1" id="KW-0472">Membrane</keyword>
<evidence type="ECO:0000256" key="1">
    <source>
        <dbReference type="SAM" id="Phobius"/>
    </source>
</evidence>
<feature type="transmembrane region" description="Helical" evidence="1">
    <location>
        <begin position="38"/>
        <end position="64"/>
    </location>
</feature>
<comment type="caution">
    <text evidence="2">The sequence shown here is derived from an EMBL/GenBank/DDBJ whole genome shotgun (WGS) entry which is preliminary data.</text>
</comment>
<keyword evidence="1" id="KW-0812">Transmembrane</keyword>